<evidence type="ECO:0000259" key="3">
    <source>
        <dbReference type="Pfam" id="PF06276"/>
    </source>
</evidence>
<evidence type="ECO:0000313" key="4">
    <source>
        <dbReference type="EMBL" id="NVD40339.1"/>
    </source>
</evidence>
<dbReference type="PANTHER" id="PTHR34384:SF6">
    <property type="entry name" value="STAPHYLOFERRIN B SYNTHASE"/>
    <property type="match status" value="1"/>
</dbReference>
<accession>A0A7Y6Q793</accession>
<dbReference type="Gene3D" id="6.10.250.3370">
    <property type="match status" value="1"/>
</dbReference>
<comment type="pathway">
    <text evidence="1">Siderophore biosynthesis.</text>
</comment>
<gene>
    <name evidence="4" type="ORF">HT585_15835</name>
</gene>
<evidence type="ECO:0000313" key="5">
    <source>
        <dbReference type="Proteomes" id="UP000520198"/>
    </source>
</evidence>
<feature type="domain" description="Aerobactin siderophore biosynthesis IucA/IucC N-terminal" evidence="2">
    <location>
        <begin position="128"/>
        <end position="367"/>
    </location>
</feature>
<dbReference type="AlphaFoldDB" id="A0A7Y6Q793"/>
<comment type="caution">
    <text evidence="4">The sequence shown here is derived from an EMBL/GenBank/DDBJ whole genome shotgun (WGS) entry which is preliminary data.</text>
</comment>
<dbReference type="InterPro" id="IPR007310">
    <property type="entry name" value="Aerobactin_biosyn_IucA/IucC_N"/>
</dbReference>
<organism evidence="4 5">
    <name type="scientific">Ensifer oleiphilus</name>
    <dbReference type="NCBI Taxonomy" id="2742698"/>
    <lineage>
        <taxon>Bacteria</taxon>
        <taxon>Pseudomonadati</taxon>
        <taxon>Pseudomonadota</taxon>
        <taxon>Alphaproteobacteria</taxon>
        <taxon>Hyphomicrobiales</taxon>
        <taxon>Rhizobiaceae</taxon>
        <taxon>Sinorhizobium/Ensifer group</taxon>
        <taxon>Ensifer</taxon>
    </lineage>
</organism>
<dbReference type="Gene3D" id="1.10.510.40">
    <property type="match status" value="1"/>
</dbReference>
<feature type="domain" description="Aerobactin siderophore biosynthesis IucA/IucC-like C-terminal" evidence="3">
    <location>
        <begin position="389"/>
        <end position="534"/>
    </location>
</feature>
<name>A0A7Y6Q793_9HYPH</name>
<dbReference type="InterPro" id="IPR022770">
    <property type="entry name" value="IucA/IucC-like_C"/>
</dbReference>
<proteinExistence type="predicted"/>
<evidence type="ECO:0000259" key="2">
    <source>
        <dbReference type="Pfam" id="PF04183"/>
    </source>
</evidence>
<dbReference type="PANTHER" id="PTHR34384">
    <property type="entry name" value="L-2,3-DIAMINOPROPANOATE--CITRATE LIGASE"/>
    <property type="match status" value="1"/>
</dbReference>
<dbReference type="Proteomes" id="UP000520198">
    <property type="component" value="Unassembled WGS sequence"/>
</dbReference>
<keyword evidence="5" id="KW-1185">Reference proteome</keyword>
<reference evidence="4 5" key="1">
    <citation type="submission" date="2020-06" db="EMBL/GenBank/DDBJ databases">
        <authorList>
            <person name="Grouzdev D.S."/>
        </authorList>
    </citation>
    <scope>NUCLEOTIDE SEQUENCE [LARGE SCALE GENOMIC DNA]</scope>
    <source>
        <strain evidence="4 5">HO-A22</strain>
    </source>
</reference>
<dbReference type="InterPro" id="IPR037455">
    <property type="entry name" value="LucA/IucC-like"/>
</dbReference>
<dbReference type="GO" id="GO:0016881">
    <property type="term" value="F:acid-amino acid ligase activity"/>
    <property type="evidence" value="ECO:0007669"/>
    <property type="project" value="UniProtKB-ARBA"/>
</dbReference>
<dbReference type="RefSeq" id="WP_176353826.1">
    <property type="nucleotide sequence ID" value="NZ_JABWDU010000003.1"/>
</dbReference>
<protein>
    <submittedName>
        <fullName evidence="4">Rhizobactin siderophore biosynthesis protein RhsF</fullName>
    </submittedName>
</protein>
<dbReference type="EMBL" id="JABWDU010000003">
    <property type="protein sequence ID" value="NVD40339.1"/>
    <property type="molecule type" value="Genomic_DNA"/>
</dbReference>
<dbReference type="Pfam" id="PF06276">
    <property type="entry name" value="FhuF"/>
    <property type="match status" value="1"/>
</dbReference>
<sequence length="578" mass="65466">MPLPLDIKGRPDDRVLRQLVAALLFEGVVEARRSDSDGTAHFRWTLADRDFRCDAILGAFGRIRPLPGSVQMQTSDGNWNEASLPLVVSSLPGTGIARAKLLNEMKQTIAFSEWNDRHLATRPRRKMDFAELEGAIDEGHPYHPCYKARTGFSPADHALFGPEAGQSFQLVWLLVARRHLRQSLPAAEEAFWRAEIGAETWAHLQRMREKLGASTEDFGLVPMHPWQWRNLSETLASGWIAAGDVHCLGPAGDHYTATQSVRSLLNRDRPLAASIKLPLNIVNTSSRRILEPHSVCTAPVISRWIGEIVVSDPVFDEDYPLTVLQEYAGIIADADEPLAGQVGAIWRESAEAKLSAGEAVIPFTALMMMETDGRPFADHWIRRFGLMPWINRLLEVVVLPVWHLLVYHGIAVEAHGQNMLLVHRDGWPVRLILRDFHESIEFSLAFLREPEKAPDFLSLHPSYRDAEPDQFYWTDNLDQLRELVMDTLFVYNLSEISHLLAHCYALGEPLFWQRVDSLLASYPHRHGMVGRQAQLGHDKPEILTESLMTRKLFARKPEYHHVVLNALAADKLQRKRKP</sequence>
<dbReference type="GO" id="GO:0019290">
    <property type="term" value="P:siderophore biosynthetic process"/>
    <property type="evidence" value="ECO:0007669"/>
    <property type="project" value="InterPro"/>
</dbReference>
<dbReference type="Pfam" id="PF04183">
    <property type="entry name" value="IucA_IucC"/>
    <property type="match status" value="1"/>
</dbReference>
<evidence type="ECO:0000256" key="1">
    <source>
        <dbReference type="ARBA" id="ARBA00004924"/>
    </source>
</evidence>